<feature type="coiled-coil region" evidence="1">
    <location>
        <begin position="630"/>
        <end position="657"/>
    </location>
</feature>
<dbReference type="PANTHER" id="PTHR17608:SF4">
    <property type="entry name" value="GENETIC SUPPRESSOR ELEMENT 1"/>
    <property type="match status" value="1"/>
</dbReference>
<dbReference type="Proteomes" id="UP000290572">
    <property type="component" value="Unassembled WGS sequence"/>
</dbReference>
<dbReference type="EMBL" id="QBIY01012649">
    <property type="protein sequence ID" value="RXN20155.1"/>
    <property type="molecule type" value="Genomic_DNA"/>
</dbReference>
<feature type="region of interest" description="Disordered" evidence="2">
    <location>
        <begin position="359"/>
        <end position="581"/>
    </location>
</feature>
<dbReference type="InterPro" id="IPR000157">
    <property type="entry name" value="TIR_dom"/>
</dbReference>
<dbReference type="InterPro" id="IPR022207">
    <property type="entry name" value="GSE-like"/>
</dbReference>
<feature type="compositionally biased region" description="Basic and acidic residues" evidence="2">
    <location>
        <begin position="453"/>
        <end position="477"/>
    </location>
</feature>
<feature type="compositionally biased region" description="Low complexity" evidence="2">
    <location>
        <begin position="411"/>
        <end position="437"/>
    </location>
</feature>
<keyword evidence="3" id="KW-0472">Membrane</keyword>
<dbReference type="GO" id="GO:0007165">
    <property type="term" value="P:signal transduction"/>
    <property type="evidence" value="ECO:0007669"/>
    <property type="project" value="InterPro"/>
</dbReference>
<keyword evidence="3" id="KW-0812">Transmembrane</keyword>
<feature type="region of interest" description="Disordered" evidence="2">
    <location>
        <begin position="812"/>
        <end position="832"/>
    </location>
</feature>
<dbReference type="STRING" id="84645.A0A498MTV4"/>
<feature type="compositionally biased region" description="Low complexity" evidence="2">
    <location>
        <begin position="89"/>
        <end position="107"/>
    </location>
</feature>
<feature type="compositionally biased region" description="Low complexity" evidence="2">
    <location>
        <begin position="61"/>
        <end position="71"/>
    </location>
</feature>
<feature type="compositionally biased region" description="Polar residues" evidence="2">
    <location>
        <begin position="368"/>
        <end position="377"/>
    </location>
</feature>
<accession>A0A498MTV4</accession>
<feature type="region of interest" description="Disordered" evidence="2">
    <location>
        <begin position="854"/>
        <end position="928"/>
    </location>
</feature>
<feature type="domain" description="TIR" evidence="4">
    <location>
        <begin position="1170"/>
        <end position="1314"/>
    </location>
</feature>
<feature type="region of interest" description="Disordered" evidence="2">
    <location>
        <begin position="22"/>
        <end position="151"/>
    </location>
</feature>
<feature type="compositionally biased region" description="Polar residues" evidence="2">
    <location>
        <begin position="945"/>
        <end position="958"/>
    </location>
</feature>
<dbReference type="PANTHER" id="PTHR17608">
    <property type="entry name" value="GENETIC SUPPRESSOR ELEMENT 1"/>
    <property type="match status" value="1"/>
</dbReference>
<evidence type="ECO:0000256" key="1">
    <source>
        <dbReference type="SAM" id="Coils"/>
    </source>
</evidence>
<evidence type="ECO:0000259" key="4">
    <source>
        <dbReference type="PROSITE" id="PS50104"/>
    </source>
</evidence>
<keyword evidence="3" id="KW-1133">Transmembrane helix</keyword>
<dbReference type="PRINTS" id="PR01537">
    <property type="entry name" value="INTRLKN1R1F"/>
</dbReference>
<feature type="compositionally biased region" description="Polar residues" evidence="2">
    <location>
        <begin position="72"/>
        <end position="81"/>
    </location>
</feature>
<evidence type="ECO:0000313" key="5">
    <source>
        <dbReference type="EMBL" id="RXN20155.1"/>
    </source>
</evidence>
<dbReference type="FunFam" id="3.40.50.10140:FF:000011">
    <property type="entry name" value="single Ig IL-1-related receptor isoform X1"/>
    <property type="match status" value="1"/>
</dbReference>
<feature type="transmembrane region" description="Helical" evidence="3">
    <location>
        <begin position="1127"/>
        <end position="1146"/>
    </location>
</feature>
<proteinExistence type="predicted"/>
<evidence type="ECO:0000256" key="3">
    <source>
        <dbReference type="SAM" id="Phobius"/>
    </source>
</evidence>
<feature type="compositionally biased region" description="Polar residues" evidence="2">
    <location>
        <begin position="22"/>
        <end position="41"/>
    </location>
</feature>
<dbReference type="InterPro" id="IPR035897">
    <property type="entry name" value="Toll_tir_struct_dom_sf"/>
</dbReference>
<feature type="compositionally biased region" description="Acidic residues" evidence="2">
    <location>
        <begin position="1015"/>
        <end position="1025"/>
    </location>
</feature>
<feature type="compositionally biased region" description="Polar residues" evidence="2">
    <location>
        <begin position="814"/>
        <end position="832"/>
    </location>
</feature>
<organism evidence="5 6">
    <name type="scientific">Labeo rohita</name>
    <name type="common">Indian major carp</name>
    <name type="synonym">Cyprinus rohita</name>
    <dbReference type="NCBI Taxonomy" id="84645"/>
    <lineage>
        <taxon>Eukaryota</taxon>
        <taxon>Metazoa</taxon>
        <taxon>Chordata</taxon>
        <taxon>Craniata</taxon>
        <taxon>Vertebrata</taxon>
        <taxon>Euteleostomi</taxon>
        <taxon>Actinopterygii</taxon>
        <taxon>Neopterygii</taxon>
        <taxon>Teleostei</taxon>
        <taxon>Ostariophysi</taxon>
        <taxon>Cypriniformes</taxon>
        <taxon>Cyprinidae</taxon>
        <taxon>Labeoninae</taxon>
        <taxon>Labeonini</taxon>
        <taxon>Labeo</taxon>
    </lineage>
</organism>
<feature type="compositionally biased region" description="Basic and acidic residues" evidence="2">
    <location>
        <begin position="484"/>
        <end position="497"/>
    </location>
</feature>
<evidence type="ECO:0000256" key="2">
    <source>
        <dbReference type="SAM" id="MobiDB-lite"/>
    </source>
</evidence>
<dbReference type="Pfam" id="PF12540">
    <property type="entry name" value="DUF3736"/>
    <property type="match status" value="1"/>
</dbReference>
<dbReference type="SMART" id="SM00255">
    <property type="entry name" value="TIR"/>
    <property type="match status" value="1"/>
</dbReference>
<feature type="compositionally biased region" description="Pro residues" evidence="2">
    <location>
        <begin position="875"/>
        <end position="886"/>
    </location>
</feature>
<feature type="compositionally biased region" description="Basic and acidic residues" evidence="2">
    <location>
        <begin position="383"/>
        <end position="405"/>
    </location>
</feature>
<dbReference type="Pfam" id="PF01582">
    <property type="entry name" value="TIR"/>
    <property type="match status" value="1"/>
</dbReference>
<keyword evidence="1" id="KW-0175">Coiled coil</keyword>
<feature type="compositionally biased region" description="Polar residues" evidence="2">
    <location>
        <begin position="598"/>
        <end position="612"/>
    </location>
</feature>
<reference evidence="5 6" key="1">
    <citation type="submission" date="2018-03" db="EMBL/GenBank/DDBJ databases">
        <title>Draft genome sequence of Rohu Carp (Labeo rohita).</title>
        <authorList>
            <person name="Das P."/>
            <person name="Kushwaha B."/>
            <person name="Joshi C.G."/>
            <person name="Kumar D."/>
            <person name="Nagpure N.S."/>
            <person name="Sahoo L."/>
            <person name="Das S.P."/>
            <person name="Bit A."/>
            <person name="Patnaik S."/>
            <person name="Meher P.K."/>
            <person name="Jayasankar P."/>
            <person name="Koringa P.G."/>
            <person name="Patel N.V."/>
            <person name="Hinsu A.T."/>
            <person name="Kumar R."/>
            <person name="Pandey M."/>
            <person name="Agarwal S."/>
            <person name="Srivastava S."/>
            <person name="Singh M."/>
            <person name="Iquebal M.A."/>
            <person name="Jaiswal S."/>
            <person name="Angadi U.B."/>
            <person name="Kumar N."/>
            <person name="Raza M."/>
            <person name="Shah T.M."/>
            <person name="Rai A."/>
            <person name="Jena J.K."/>
        </authorList>
    </citation>
    <scope>NUCLEOTIDE SEQUENCE [LARGE SCALE GENOMIC DNA]</scope>
    <source>
        <strain evidence="5">DASCIFA01</strain>
        <tissue evidence="5">Testis</tissue>
    </source>
</reference>
<feature type="region of interest" description="Disordered" evidence="2">
    <location>
        <begin position="598"/>
        <end position="625"/>
    </location>
</feature>
<dbReference type="Gene3D" id="3.40.50.10140">
    <property type="entry name" value="Toll/interleukin-1 receptor homology (TIR) domain"/>
    <property type="match status" value="1"/>
</dbReference>
<feature type="region of interest" description="Disordered" evidence="2">
    <location>
        <begin position="303"/>
        <end position="336"/>
    </location>
</feature>
<dbReference type="SUPFAM" id="SSF52200">
    <property type="entry name" value="Toll/Interleukin receptor TIR domain"/>
    <property type="match status" value="1"/>
</dbReference>
<dbReference type="PROSITE" id="PS50104">
    <property type="entry name" value="TIR"/>
    <property type="match status" value="1"/>
</dbReference>
<evidence type="ECO:0000313" key="6">
    <source>
        <dbReference type="Proteomes" id="UP000290572"/>
    </source>
</evidence>
<name>A0A498MTV4_LABRO</name>
<protein>
    <submittedName>
        <fullName evidence="5">Genetic suppressor element 1-like isoform X1</fullName>
    </submittedName>
</protein>
<comment type="caution">
    <text evidence="5">The sequence shown here is derived from an EMBL/GenBank/DDBJ whole genome shotgun (WGS) entry which is preliminary data.</text>
</comment>
<dbReference type="InterPro" id="IPR042337">
    <property type="entry name" value="GSE1"/>
</dbReference>
<sequence length="1416" mass="158465">MSHEPGCPSLGMISAAPCSMATVSPLTPSPISGSPAAQSGHSGFAAALRKLAKQAEEPRGSISSESSHVSSPVTNHISPVSTPKRVAMGTNLGPPTGTPPVVTIAPTKTVNGFWRSEGRQADAGLRGSGQERLAPDRPLPGQEKPSLSLPPYLGSAHPFSMTPSALMQDPRLQTHLSRQVPHMLLAGAQDEYVRDGFRPYASADELRMPLGLPLGLNPGTAADALAYFHSGYLPHPSLASYRMEDYYSLSALRSHYYPLPEGGTLPALHPSAVHLPVPGVFYPPDIAHQSLSALHSERLQMEEELRQQEREKERTREIERERQWEQEVQREKDRERELEIKKERGRDVQAVKAVDRRHLSHEPPASQHLISHSQTHPYTHRPPGKERGKLEERLAATRAADKTKETPLLMPQSGPYSSSGGPSSISSSGPGLSSSVPFGKSHRPVVSPMMLQRQEEDDRWLARQRALKVEKADRHGQEFQQQDKQQEAAEPQRETHRYSVGVRDIPQPLGAPPPLITPKPLPRDQHPSPPAPSSLWNPVSLLSSPPDRPLSHIRPYSGHSRPKPPEEDVRPSSTRVSSLLAPGKYLAELEKSTRSFMNQQRAAFSQSGQSGDYRTPQGPAVDRPDPMMVYDQALQQHRRLVSKLDLEEKKRREAREKGYYYELDDSYDESDEEEVRAHLRRVTQQPPLKLDTSTEKTEFLCLFGLTTLSKRDEVLEMKRRKRRLMLQERSPSPSVVPSKRKTPSPPHPPLSTRFTPEEMDRTDQLDDKKHFLSMFSLNHVSLEERQKNKKIVDLLEAIKQKTVTLDTLRYATDTPCSSPAASVSGKNNTNRNGFKQRIKFGVSPDLYFSHHTAVSHPSQSVSNVHPEPQNHSPKNPHPPQDPPPLAPLHVQGHPNTTSPGRRGPSLQASAPQPLARPKDQPPRPNGVKLPVWERIHSEEFAQHFHQSVLQSTQASQPKQKGGANERCEPPALPPPGLQRAVNRLPNGQSNGHSCHIPVQHDSPGVRNELSAEEAVSSDEDEEEESFSPRWKGIESIFEAYEEYMEGKNVQISTPSSCISQETASYVNARSYLFKEAHRYPDETHIIKSNELTLTLKDQADFGVYICMVRNSTAQFNVKEYKSPSHTGAVVASVVLLLVLALGAVVYSKCRLNFKLWYRNIYGEYELNDGKMYDAYISYVNNENDRKFVNFILKPHLENKYSHKLLLNDTNILPGAEPSAELLMNVSRCRRLIVVLSQSYLEQEWCTTNFRQGLWHLMELSRRPIFIIFQTQQKQMSQDISHQLRQHQPRITTITWGAHSMTPSSGFWKELALAMPRKVAFHGESAGDPQTLLQGDKDPMLTQQPDYLDCRPDPDPAGDLGLRLPIYKNLPSRAPVLPAGPAVTAEPKPPEIDVSDLGSRNYAARTDFYCLVSEDDI</sequence>
<feature type="compositionally biased region" description="Low complexity" evidence="2">
    <location>
        <begin position="727"/>
        <end position="737"/>
    </location>
</feature>
<feature type="region of interest" description="Disordered" evidence="2">
    <location>
        <begin position="721"/>
        <end position="762"/>
    </location>
</feature>
<keyword evidence="6" id="KW-1185">Reference proteome</keyword>
<feature type="compositionally biased region" description="Pro residues" evidence="2">
    <location>
        <begin position="509"/>
        <end position="520"/>
    </location>
</feature>
<feature type="region of interest" description="Disordered" evidence="2">
    <location>
        <begin position="945"/>
        <end position="1028"/>
    </location>
</feature>
<gene>
    <name evidence="5" type="ORF">ROHU_025193</name>
</gene>